<protein>
    <recommendedName>
        <fullName evidence="4 9">Prefoldin subunit beta</fullName>
    </recommendedName>
    <alternativeName>
        <fullName evidence="8 9">GimC subunit beta</fullName>
    </alternativeName>
</protein>
<dbReference type="eggNOG" id="arCOG01342">
    <property type="taxonomic scope" value="Archaea"/>
</dbReference>
<keyword evidence="10" id="KW-0175">Coiled coil</keyword>
<gene>
    <name evidence="9" type="primary">pfdB</name>
    <name evidence="11" type="ordered locus">Pyrfu_0051</name>
</gene>
<dbReference type="GO" id="GO:0051082">
    <property type="term" value="F:unfolded protein binding"/>
    <property type="evidence" value="ECO:0007669"/>
    <property type="project" value="UniProtKB-UniRule"/>
</dbReference>
<reference evidence="11 12" key="1">
    <citation type="journal article" date="2011" name="Stand. Genomic Sci.">
        <title>Complete genome sequence of the hyperthermophilic chemolithoautotroph Pyrolobus fumarii type strain (1A).</title>
        <authorList>
            <person name="Anderson I."/>
            <person name="Goker M."/>
            <person name="Nolan M."/>
            <person name="Lucas S."/>
            <person name="Hammon N."/>
            <person name="Deshpande S."/>
            <person name="Cheng J.F."/>
            <person name="Tapia R."/>
            <person name="Han C."/>
            <person name="Goodwin L."/>
            <person name="Pitluck S."/>
            <person name="Huntemann M."/>
            <person name="Liolios K."/>
            <person name="Ivanova N."/>
            <person name="Pagani I."/>
            <person name="Mavromatis K."/>
            <person name="Ovchinikova G."/>
            <person name="Pati A."/>
            <person name="Chen A."/>
            <person name="Palaniappan K."/>
            <person name="Land M."/>
            <person name="Hauser L."/>
            <person name="Brambilla E.M."/>
            <person name="Huber H."/>
            <person name="Yasawong M."/>
            <person name="Rohde M."/>
            <person name="Spring S."/>
            <person name="Abt B."/>
            <person name="Sikorski J."/>
            <person name="Wirth R."/>
            <person name="Detter J.C."/>
            <person name="Woyke T."/>
            <person name="Bristow J."/>
            <person name="Eisen J.A."/>
            <person name="Markowitz V."/>
            <person name="Hugenholtz P."/>
            <person name="Kyrpides N.C."/>
            <person name="Klenk H.P."/>
            <person name="Lapidus A."/>
        </authorList>
    </citation>
    <scope>NUCLEOTIDE SEQUENCE [LARGE SCALE GENOMIC DNA]</scope>
    <source>
        <strain evidence="12">DSM 11204 / 1A</strain>
    </source>
</reference>
<feature type="coiled-coil region" evidence="10">
    <location>
        <begin position="9"/>
        <end position="113"/>
    </location>
</feature>
<sequence>MAQRLPPELESKVAEAQRLQEQLNRVVQERVALESEKSEIERVLKLLEEVQENEVYRSVGGILVRVSKEKVANELKDRLELIDIRLEKLRKQENELRKRLEQLLREIREYQVRLQAGTSVKPEQLGKKGGG</sequence>
<dbReference type="InterPro" id="IPR009053">
    <property type="entry name" value="Prefoldin"/>
</dbReference>
<evidence type="ECO:0000256" key="8">
    <source>
        <dbReference type="ARBA" id="ARBA00033461"/>
    </source>
</evidence>
<dbReference type="FunCoup" id="G0EE07">
    <property type="interactions" value="166"/>
</dbReference>
<evidence type="ECO:0000256" key="6">
    <source>
        <dbReference type="ARBA" id="ARBA00023186"/>
    </source>
</evidence>
<evidence type="ECO:0000256" key="10">
    <source>
        <dbReference type="SAM" id="Coils"/>
    </source>
</evidence>
<dbReference type="PANTHER" id="PTHR21431">
    <property type="entry name" value="PREFOLDIN SUBUNIT 6"/>
    <property type="match status" value="1"/>
</dbReference>
<dbReference type="HOGENOM" id="CLU_131909_2_1_2"/>
<dbReference type="GO" id="GO:0051131">
    <property type="term" value="P:chaperone-mediated protein complex assembly"/>
    <property type="evidence" value="ECO:0007669"/>
    <property type="project" value="TreeGrafter"/>
</dbReference>
<comment type="function">
    <text evidence="7 9">Molecular chaperone capable of stabilizing a range of proteins. Seems to fulfill an ATP-independent, HSP70-like function in archaeal de novo protein folding.</text>
</comment>
<dbReference type="PANTHER" id="PTHR21431:SF0">
    <property type="entry name" value="PREFOLDIN SUBUNIT 6"/>
    <property type="match status" value="1"/>
</dbReference>
<evidence type="ECO:0000313" key="12">
    <source>
        <dbReference type="Proteomes" id="UP000001037"/>
    </source>
</evidence>
<dbReference type="Pfam" id="PF01920">
    <property type="entry name" value="Prefoldin_2"/>
    <property type="match status" value="1"/>
</dbReference>
<dbReference type="GeneID" id="11139676"/>
<dbReference type="Proteomes" id="UP000001037">
    <property type="component" value="Chromosome"/>
</dbReference>
<dbReference type="AlphaFoldDB" id="G0EE07"/>
<dbReference type="InterPro" id="IPR002777">
    <property type="entry name" value="PFD_beta-like"/>
</dbReference>
<dbReference type="InParanoid" id="G0EE07"/>
<keyword evidence="6 9" id="KW-0143">Chaperone</keyword>
<evidence type="ECO:0000256" key="2">
    <source>
        <dbReference type="ARBA" id="ARBA00008045"/>
    </source>
</evidence>
<comment type="similarity">
    <text evidence="2 9">Belongs to the prefoldin subunit beta family.</text>
</comment>
<dbReference type="GO" id="GO:0051087">
    <property type="term" value="F:protein-folding chaperone binding"/>
    <property type="evidence" value="ECO:0007669"/>
    <property type="project" value="TreeGrafter"/>
</dbReference>
<keyword evidence="5 9" id="KW-0963">Cytoplasm</keyword>
<evidence type="ECO:0000256" key="7">
    <source>
        <dbReference type="ARBA" id="ARBA00025077"/>
    </source>
</evidence>
<evidence type="ECO:0000256" key="5">
    <source>
        <dbReference type="ARBA" id="ARBA00022490"/>
    </source>
</evidence>
<dbReference type="NCBIfam" id="TIGR02338">
    <property type="entry name" value="gimC_beta"/>
    <property type="match status" value="1"/>
</dbReference>
<dbReference type="GO" id="GO:0006457">
    <property type="term" value="P:protein folding"/>
    <property type="evidence" value="ECO:0007669"/>
    <property type="project" value="UniProtKB-UniRule"/>
</dbReference>
<dbReference type="STRING" id="694429.Pyrfu_0051"/>
<organism evidence="11 12">
    <name type="scientific">Pyrolobus fumarii (strain DSM 11204 / 1A)</name>
    <dbReference type="NCBI Taxonomy" id="694429"/>
    <lineage>
        <taxon>Archaea</taxon>
        <taxon>Thermoproteota</taxon>
        <taxon>Thermoprotei</taxon>
        <taxon>Desulfurococcales</taxon>
        <taxon>Pyrodictiaceae</taxon>
        <taxon>Pyrolobus</taxon>
    </lineage>
</organism>
<dbReference type="InterPro" id="IPR012713">
    <property type="entry name" value="PfdB"/>
</dbReference>
<dbReference type="OrthoDB" id="378017at2157"/>
<evidence type="ECO:0000256" key="9">
    <source>
        <dbReference type="HAMAP-Rule" id="MF_00307"/>
    </source>
</evidence>
<keyword evidence="12" id="KW-1185">Reference proteome</keyword>
<evidence type="ECO:0000313" key="11">
    <source>
        <dbReference type="EMBL" id="AEM37923.1"/>
    </source>
</evidence>
<dbReference type="HAMAP" id="MF_00307">
    <property type="entry name" value="PfdB"/>
    <property type="match status" value="1"/>
</dbReference>
<dbReference type="Gene3D" id="1.10.287.370">
    <property type="match status" value="1"/>
</dbReference>
<comment type="subunit">
    <text evidence="3 9">Heterohexamer of two alpha and four beta subunits.</text>
</comment>
<evidence type="ECO:0000256" key="1">
    <source>
        <dbReference type="ARBA" id="ARBA00004496"/>
    </source>
</evidence>
<dbReference type="CDD" id="cd23162">
    <property type="entry name" value="Prefoldin_beta_GimC"/>
    <property type="match status" value="1"/>
</dbReference>
<evidence type="ECO:0000256" key="4">
    <source>
        <dbReference type="ARBA" id="ARBA00016304"/>
    </source>
</evidence>
<name>G0EE07_PYRF1</name>
<dbReference type="GO" id="GO:0005737">
    <property type="term" value="C:cytoplasm"/>
    <property type="evidence" value="ECO:0007669"/>
    <property type="project" value="UniProtKB-SubCell"/>
</dbReference>
<dbReference type="SUPFAM" id="SSF46579">
    <property type="entry name" value="Prefoldin"/>
    <property type="match status" value="1"/>
</dbReference>
<dbReference type="RefSeq" id="WP_014025600.1">
    <property type="nucleotide sequence ID" value="NC_015931.1"/>
</dbReference>
<comment type="subcellular location">
    <subcellularLocation>
        <location evidence="1 9">Cytoplasm</location>
    </subcellularLocation>
</comment>
<proteinExistence type="inferred from homology"/>
<dbReference type="KEGG" id="pfm:Pyrfu_0051"/>
<dbReference type="EMBL" id="CP002838">
    <property type="protein sequence ID" value="AEM37923.1"/>
    <property type="molecule type" value="Genomic_DNA"/>
</dbReference>
<dbReference type="GO" id="GO:0016272">
    <property type="term" value="C:prefoldin complex"/>
    <property type="evidence" value="ECO:0007669"/>
    <property type="project" value="UniProtKB-UniRule"/>
</dbReference>
<evidence type="ECO:0000256" key="3">
    <source>
        <dbReference type="ARBA" id="ARBA00011716"/>
    </source>
</evidence>
<accession>G0EE07</accession>